<dbReference type="AlphaFoldDB" id="A0A1K1S5J1"/>
<accession>A0A1K1S5J1</accession>
<proteinExistence type="predicted"/>
<organism evidence="2 3">
    <name type="scientific">Amycolatopsis australiensis</name>
    <dbReference type="NCBI Taxonomy" id="546364"/>
    <lineage>
        <taxon>Bacteria</taxon>
        <taxon>Bacillati</taxon>
        <taxon>Actinomycetota</taxon>
        <taxon>Actinomycetes</taxon>
        <taxon>Pseudonocardiales</taxon>
        <taxon>Pseudonocardiaceae</taxon>
        <taxon>Amycolatopsis</taxon>
    </lineage>
</organism>
<dbReference type="RefSeq" id="WP_072478351.1">
    <property type="nucleotide sequence ID" value="NZ_FPJG01000006.1"/>
</dbReference>
<dbReference type="EMBL" id="FPJG01000006">
    <property type="protein sequence ID" value="SFW79617.1"/>
    <property type="molecule type" value="Genomic_DNA"/>
</dbReference>
<dbReference type="STRING" id="546364.SAMN04489730_4783"/>
<keyword evidence="1" id="KW-0812">Transmembrane</keyword>
<reference evidence="3" key="1">
    <citation type="submission" date="2016-11" db="EMBL/GenBank/DDBJ databases">
        <authorList>
            <person name="Varghese N."/>
            <person name="Submissions S."/>
        </authorList>
    </citation>
    <scope>NUCLEOTIDE SEQUENCE [LARGE SCALE GENOMIC DNA]</scope>
    <source>
        <strain evidence="3">DSM 44671</strain>
    </source>
</reference>
<evidence type="ECO:0000313" key="2">
    <source>
        <dbReference type="EMBL" id="SFW79617.1"/>
    </source>
</evidence>
<sequence>METAREVISRRVAAAAGRARALAAGTAVLTSRIFVMGAVGRAAVRAVLPRWRRPGLRPPR</sequence>
<name>A0A1K1S5J1_9PSEU</name>
<evidence type="ECO:0000313" key="3">
    <source>
        <dbReference type="Proteomes" id="UP000182740"/>
    </source>
</evidence>
<protein>
    <submittedName>
        <fullName evidence="2">Uncharacterized protein</fullName>
    </submittedName>
</protein>
<evidence type="ECO:0000256" key="1">
    <source>
        <dbReference type="SAM" id="Phobius"/>
    </source>
</evidence>
<keyword evidence="1" id="KW-0472">Membrane</keyword>
<gene>
    <name evidence="2" type="ORF">SAMN04489730_4783</name>
</gene>
<dbReference type="Proteomes" id="UP000182740">
    <property type="component" value="Unassembled WGS sequence"/>
</dbReference>
<keyword evidence="3" id="KW-1185">Reference proteome</keyword>
<keyword evidence="1" id="KW-1133">Transmembrane helix</keyword>
<feature type="transmembrane region" description="Helical" evidence="1">
    <location>
        <begin position="21"/>
        <end position="44"/>
    </location>
</feature>